<name>W0FR15_9BACT</name>
<dbReference type="InterPro" id="IPR036163">
    <property type="entry name" value="HMA_dom_sf"/>
</dbReference>
<sequence length="87" mass="9525">MVKTTVQVSGMTCGMCEVHINDAVRSAFYVKKVTSSRAKGTTEILTETPLSHEKLRQAISATGYVVLGISEEIVQKKPLLGFLRKRG</sequence>
<proteinExistence type="predicted"/>
<reference evidence="2" key="1">
    <citation type="journal article" date="2013" name="PLoS ONE">
        <title>Metagenomic insights into the carbohydrate-active enzymes carried by the microorganisms adhering to solid digesta in the rumen of cows.</title>
        <authorList>
            <person name="Wang L."/>
            <person name="Hatem A."/>
            <person name="Catalyurek U.V."/>
            <person name="Morrison M."/>
            <person name="Yu Z."/>
        </authorList>
    </citation>
    <scope>NUCLEOTIDE SEQUENCE</scope>
</reference>
<organism evidence="2">
    <name type="scientific">uncultured bacterium Contig1586</name>
    <dbReference type="NCBI Taxonomy" id="1393462"/>
    <lineage>
        <taxon>Bacteria</taxon>
        <taxon>environmental samples</taxon>
    </lineage>
</organism>
<dbReference type="CDD" id="cd00371">
    <property type="entry name" value="HMA"/>
    <property type="match status" value="1"/>
</dbReference>
<evidence type="ECO:0000259" key="1">
    <source>
        <dbReference type="PROSITE" id="PS50846"/>
    </source>
</evidence>
<dbReference type="EMBL" id="KC246837">
    <property type="protein sequence ID" value="AHF25450.1"/>
    <property type="molecule type" value="Genomic_DNA"/>
</dbReference>
<dbReference type="InterPro" id="IPR006121">
    <property type="entry name" value="HMA_dom"/>
</dbReference>
<dbReference type="Pfam" id="PF00403">
    <property type="entry name" value="HMA"/>
    <property type="match status" value="1"/>
</dbReference>
<accession>W0FR15</accession>
<evidence type="ECO:0000313" key="2">
    <source>
        <dbReference type="EMBL" id="AHF25450.1"/>
    </source>
</evidence>
<dbReference type="Gene3D" id="3.30.70.100">
    <property type="match status" value="1"/>
</dbReference>
<dbReference type="AlphaFoldDB" id="W0FR15"/>
<dbReference type="PROSITE" id="PS50846">
    <property type="entry name" value="HMA_2"/>
    <property type="match status" value="1"/>
</dbReference>
<dbReference type="GO" id="GO:0046872">
    <property type="term" value="F:metal ion binding"/>
    <property type="evidence" value="ECO:0007669"/>
    <property type="project" value="InterPro"/>
</dbReference>
<protein>
    <submittedName>
        <fullName evidence="2">Copper-exporting ATPase</fullName>
    </submittedName>
</protein>
<feature type="domain" description="HMA" evidence="1">
    <location>
        <begin position="2"/>
        <end position="67"/>
    </location>
</feature>
<dbReference type="SUPFAM" id="SSF55008">
    <property type="entry name" value="HMA, heavy metal-associated domain"/>
    <property type="match status" value="1"/>
</dbReference>